<feature type="transmembrane region" description="Helical" evidence="1">
    <location>
        <begin position="20"/>
        <end position="37"/>
    </location>
</feature>
<organism evidence="2 3">
    <name type="scientific">Methylobacterium aerolatum</name>
    <dbReference type="NCBI Taxonomy" id="418708"/>
    <lineage>
        <taxon>Bacteria</taxon>
        <taxon>Pseudomonadati</taxon>
        <taxon>Pseudomonadota</taxon>
        <taxon>Alphaproteobacteria</taxon>
        <taxon>Hyphomicrobiales</taxon>
        <taxon>Methylobacteriaceae</taxon>
        <taxon>Methylobacterium</taxon>
    </lineage>
</organism>
<keyword evidence="1" id="KW-0472">Membrane</keyword>
<comment type="caution">
    <text evidence="2">The sequence shown here is derived from an EMBL/GenBank/DDBJ whole genome shotgun (WGS) entry which is preliminary data.</text>
</comment>
<keyword evidence="1" id="KW-0812">Transmembrane</keyword>
<dbReference type="EMBL" id="JAUSVP010000003">
    <property type="protein sequence ID" value="MDQ0446885.1"/>
    <property type="molecule type" value="Genomic_DNA"/>
</dbReference>
<evidence type="ECO:0000313" key="3">
    <source>
        <dbReference type="Proteomes" id="UP001231124"/>
    </source>
</evidence>
<name>A0ABU0HX15_9HYPH</name>
<evidence type="ECO:0008006" key="4">
    <source>
        <dbReference type="Google" id="ProtNLM"/>
    </source>
</evidence>
<sequence length="58" mass="6694">MPVASDSRDARARRRRHRWMLLLAFEVMVFGCTQAVMQPIKRPGISVEQVFTPNHVVT</sequence>
<reference evidence="2 3" key="1">
    <citation type="submission" date="2023-07" db="EMBL/GenBank/DDBJ databases">
        <title>Genomic Encyclopedia of Type Strains, Phase IV (KMG-IV): sequencing the most valuable type-strain genomes for metagenomic binning, comparative biology and taxonomic classification.</title>
        <authorList>
            <person name="Goeker M."/>
        </authorList>
    </citation>
    <scope>NUCLEOTIDE SEQUENCE [LARGE SCALE GENOMIC DNA]</scope>
    <source>
        <strain evidence="2 3">DSM 19013</strain>
    </source>
</reference>
<proteinExistence type="predicted"/>
<keyword evidence="3" id="KW-1185">Reference proteome</keyword>
<dbReference type="RefSeq" id="WP_238201648.1">
    <property type="nucleotide sequence ID" value="NZ_BPQE01000004.1"/>
</dbReference>
<keyword evidence="1" id="KW-1133">Transmembrane helix</keyword>
<protein>
    <recommendedName>
        <fullName evidence="4">MFS transporter</fullName>
    </recommendedName>
</protein>
<accession>A0ABU0HX15</accession>
<dbReference type="Proteomes" id="UP001231124">
    <property type="component" value="Unassembled WGS sequence"/>
</dbReference>
<evidence type="ECO:0000256" key="1">
    <source>
        <dbReference type="SAM" id="Phobius"/>
    </source>
</evidence>
<evidence type="ECO:0000313" key="2">
    <source>
        <dbReference type="EMBL" id="MDQ0446885.1"/>
    </source>
</evidence>
<gene>
    <name evidence="2" type="ORF">QO012_001376</name>
</gene>